<evidence type="ECO:0000256" key="1">
    <source>
        <dbReference type="SAM" id="MobiDB-lite"/>
    </source>
</evidence>
<sequence length="199" mass="22361">MGDNNSTSINDLPTDPAGGGSIGGNVSFSANEKISTTQPTNTTQSSMSLDQSTIAQIVNGLQQASSSGLTQLQSRDIPRTTETLTQDEQIQPNYIPQTSNHDYIKENEDNEDIINNYNKNADHDNSLDQLYDEFQTPLLLAILYFLFQLPIFKKYLYHYIPALFSKDGNTNLYGFIFTSGLFGFIYYMLSKTMVNFNKF</sequence>
<organism evidence="3">
    <name type="scientific">viral metagenome</name>
    <dbReference type="NCBI Taxonomy" id="1070528"/>
    <lineage>
        <taxon>unclassified sequences</taxon>
        <taxon>metagenomes</taxon>
        <taxon>organismal metagenomes</taxon>
    </lineage>
</organism>
<reference evidence="3" key="1">
    <citation type="journal article" date="2020" name="Nature">
        <title>Giant virus diversity and host interactions through global metagenomics.</title>
        <authorList>
            <person name="Schulz F."/>
            <person name="Roux S."/>
            <person name="Paez-Espino D."/>
            <person name="Jungbluth S."/>
            <person name="Walsh D.A."/>
            <person name="Denef V.J."/>
            <person name="McMahon K.D."/>
            <person name="Konstantinidis K.T."/>
            <person name="Eloe-Fadrosh E.A."/>
            <person name="Kyrpides N.C."/>
            <person name="Woyke T."/>
        </authorList>
    </citation>
    <scope>NUCLEOTIDE SEQUENCE</scope>
    <source>
        <strain evidence="3">GVMAG-M-3300009161-30</strain>
    </source>
</reference>
<keyword evidence="2" id="KW-0472">Membrane</keyword>
<evidence type="ECO:0000313" key="3">
    <source>
        <dbReference type="EMBL" id="QHT32552.1"/>
    </source>
</evidence>
<proteinExistence type="predicted"/>
<protein>
    <submittedName>
        <fullName evidence="3">Uncharacterized protein</fullName>
    </submittedName>
</protein>
<name>A0A6C0EUW4_9ZZZZ</name>
<keyword evidence="2" id="KW-0812">Transmembrane</keyword>
<feature type="transmembrane region" description="Helical" evidence="2">
    <location>
        <begin position="172"/>
        <end position="189"/>
    </location>
</feature>
<feature type="compositionally biased region" description="Polar residues" evidence="1">
    <location>
        <begin position="1"/>
        <end position="11"/>
    </location>
</feature>
<feature type="compositionally biased region" description="Low complexity" evidence="1">
    <location>
        <begin position="35"/>
        <end position="48"/>
    </location>
</feature>
<evidence type="ECO:0000256" key="2">
    <source>
        <dbReference type="SAM" id="Phobius"/>
    </source>
</evidence>
<dbReference type="EMBL" id="MN738944">
    <property type="protein sequence ID" value="QHT32552.1"/>
    <property type="molecule type" value="Genomic_DNA"/>
</dbReference>
<feature type="region of interest" description="Disordered" evidence="1">
    <location>
        <begin position="1"/>
        <end position="48"/>
    </location>
</feature>
<keyword evidence="2" id="KW-1133">Transmembrane helix</keyword>
<dbReference type="AlphaFoldDB" id="A0A6C0EUW4"/>
<accession>A0A6C0EUW4</accession>
<feature type="compositionally biased region" description="Polar residues" evidence="1">
    <location>
        <begin position="24"/>
        <end position="34"/>
    </location>
</feature>
<feature type="transmembrane region" description="Helical" evidence="2">
    <location>
        <begin position="134"/>
        <end position="152"/>
    </location>
</feature>